<name>G2GEX8_9ACTN</name>
<evidence type="ECO:0000313" key="2">
    <source>
        <dbReference type="EMBL" id="EGX57919.1"/>
    </source>
</evidence>
<gene>
    <name evidence="2" type="ORF">SZN_20307</name>
</gene>
<organism evidence="2 3">
    <name type="scientific">Streptomyces zinciresistens K42</name>
    <dbReference type="NCBI Taxonomy" id="700597"/>
    <lineage>
        <taxon>Bacteria</taxon>
        <taxon>Bacillati</taxon>
        <taxon>Actinomycetota</taxon>
        <taxon>Actinomycetes</taxon>
        <taxon>Kitasatosporales</taxon>
        <taxon>Streptomycetaceae</taxon>
        <taxon>Streptomyces</taxon>
    </lineage>
</organism>
<reference evidence="2 3" key="1">
    <citation type="submission" date="2011-08" db="EMBL/GenBank/DDBJ databases">
        <authorList>
            <person name="Lin Y."/>
            <person name="Hao X."/>
            <person name="Johnstone L."/>
            <person name="Miller S.J."/>
            <person name="Wei G."/>
            <person name="Rensing C."/>
        </authorList>
    </citation>
    <scope>NUCLEOTIDE SEQUENCE [LARGE SCALE GENOMIC DNA]</scope>
    <source>
        <strain evidence="2 3">K42</strain>
    </source>
</reference>
<dbReference type="AlphaFoldDB" id="G2GEX8"/>
<evidence type="ECO:0000313" key="3">
    <source>
        <dbReference type="Proteomes" id="UP000004217"/>
    </source>
</evidence>
<feature type="compositionally biased region" description="Basic and acidic residues" evidence="1">
    <location>
        <begin position="59"/>
        <end position="73"/>
    </location>
</feature>
<dbReference type="InterPro" id="IPR056982">
    <property type="entry name" value="Phage_ProQ_C-like"/>
</dbReference>
<dbReference type="OrthoDB" id="4350598at2"/>
<proteinExistence type="predicted"/>
<comment type="caution">
    <text evidence="2">The sequence shown here is derived from an EMBL/GenBank/DDBJ whole genome shotgun (WGS) entry which is preliminary data.</text>
</comment>
<dbReference type="Pfam" id="PF24203">
    <property type="entry name" value="Phage_ProQ_C_like"/>
    <property type="match status" value="1"/>
</dbReference>
<dbReference type="EMBL" id="AGBF01000073">
    <property type="protein sequence ID" value="EGX57919.1"/>
    <property type="molecule type" value="Genomic_DNA"/>
</dbReference>
<keyword evidence="3" id="KW-1185">Reference proteome</keyword>
<feature type="region of interest" description="Disordered" evidence="1">
    <location>
        <begin position="59"/>
        <end position="83"/>
    </location>
</feature>
<accession>G2GEX8</accession>
<dbReference type="PATRIC" id="fig|700597.3.peg.3983"/>
<dbReference type="Proteomes" id="UP000004217">
    <property type="component" value="Unassembled WGS sequence"/>
</dbReference>
<dbReference type="RefSeq" id="WP_007497919.1">
    <property type="nucleotide sequence ID" value="NZ_AGBF01000073.1"/>
</dbReference>
<evidence type="ECO:0000256" key="1">
    <source>
        <dbReference type="SAM" id="MobiDB-lite"/>
    </source>
</evidence>
<sequence length="131" mass="15107">MAEPDSTPICVGDRLLVVEPRWRAGSGEPIEVEVTKAPPVWLEMTEVRAREGFRPRTWKLRRDTQDDGGEGHSRTHFLTPEQYAQRQRRAAVNAYLAEVGIRTERDKPWNDEERRIVLANLLRQHEGLPAL</sequence>
<protein>
    <submittedName>
        <fullName evidence="2">Uncharacterized protein</fullName>
    </submittedName>
</protein>